<evidence type="ECO:0000256" key="10">
    <source>
        <dbReference type="ARBA" id="ARBA00022853"/>
    </source>
</evidence>
<gene>
    <name evidence="18" type="primary">tonsl</name>
</gene>
<evidence type="ECO:0000256" key="14">
    <source>
        <dbReference type="ARBA" id="ARBA00030801"/>
    </source>
</evidence>
<evidence type="ECO:0000313" key="18">
    <source>
        <dbReference type="Ensembl" id="ENSENLP00000043937.1"/>
    </source>
</evidence>
<evidence type="ECO:0000256" key="9">
    <source>
        <dbReference type="ARBA" id="ARBA00022803"/>
    </source>
</evidence>
<keyword evidence="13" id="KW-0539">Nucleus</keyword>
<reference evidence="18" key="1">
    <citation type="submission" date="2021-04" db="EMBL/GenBank/DDBJ databases">
        <authorList>
            <consortium name="Wellcome Sanger Institute Data Sharing"/>
        </authorList>
    </citation>
    <scope>NUCLEOTIDE SEQUENCE [LARGE SCALE GENOMIC DNA]</scope>
</reference>
<evidence type="ECO:0000256" key="16">
    <source>
        <dbReference type="PROSITE-ProRule" id="PRU00023"/>
    </source>
</evidence>
<proteinExistence type="inferred from homology"/>
<dbReference type="Pfam" id="PF13424">
    <property type="entry name" value="TPR_12"/>
    <property type="match status" value="2"/>
</dbReference>
<keyword evidence="7" id="KW-0677">Repeat</keyword>
<dbReference type="SUPFAM" id="SSF48452">
    <property type="entry name" value="TPR-like"/>
    <property type="match status" value="3"/>
</dbReference>
<dbReference type="PRINTS" id="PR01415">
    <property type="entry name" value="ANKYRIN"/>
</dbReference>
<dbReference type="PROSITE" id="PS50088">
    <property type="entry name" value="ANK_REPEAT"/>
    <property type="match status" value="3"/>
</dbReference>
<reference evidence="18" key="2">
    <citation type="submission" date="2025-08" db="UniProtKB">
        <authorList>
            <consortium name="Ensembl"/>
        </authorList>
    </citation>
    <scope>IDENTIFICATION</scope>
</reference>
<dbReference type="InterPro" id="IPR032675">
    <property type="entry name" value="LRR_dom_sf"/>
</dbReference>
<keyword evidence="11 16" id="KW-0040">ANK repeat</keyword>
<dbReference type="Gene3D" id="1.25.40.10">
    <property type="entry name" value="Tetratricopeptide repeat domain"/>
    <property type="match status" value="2"/>
</dbReference>
<evidence type="ECO:0000256" key="17">
    <source>
        <dbReference type="SAM" id="MobiDB-lite"/>
    </source>
</evidence>
<dbReference type="SUPFAM" id="SSF48403">
    <property type="entry name" value="Ankyrin repeat"/>
    <property type="match status" value="1"/>
</dbReference>
<feature type="compositionally biased region" description="Pro residues" evidence="17">
    <location>
        <begin position="736"/>
        <end position="748"/>
    </location>
</feature>
<organism evidence="18 19">
    <name type="scientific">Echeneis naucrates</name>
    <name type="common">Live sharksucker</name>
    <dbReference type="NCBI Taxonomy" id="173247"/>
    <lineage>
        <taxon>Eukaryota</taxon>
        <taxon>Metazoa</taxon>
        <taxon>Chordata</taxon>
        <taxon>Craniata</taxon>
        <taxon>Vertebrata</taxon>
        <taxon>Euteleostomi</taxon>
        <taxon>Actinopterygii</taxon>
        <taxon>Neopterygii</taxon>
        <taxon>Teleostei</taxon>
        <taxon>Neoteleostei</taxon>
        <taxon>Acanthomorphata</taxon>
        <taxon>Carangaria</taxon>
        <taxon>Carangiformes</taxon>
        <taxon>Echeneidae</taxon>
        <taxon>Echeneis</taxon>
    </lineage>
</organism>
<evidence type="ECO:0000256" key="2">
    <source>
        <dbReference type="ARBA" id="ARBA00004286"/>
    </source>
</evidence>
<dbReference type="SMART" id="SM00028">
    <property type="entry name" value="TPR"/>
    <property type="match status" value="7"/>
</dbReference>
<keyword evidence="9" id="KW-0802">TPR repeat</keyword>
<feature type="repeat" description="ANK" evidence="16">
    <location>
        <begin position="412"/>
        <end position="444"/>
    </location>
</feature>
<keyword evidence="6" id="KW-0433">Leucine-rich repeat</keyword>
<dbReference type="SMART" id="SM00248">
    <property type="entry name" value="ANK"/>
    <property type="match status" value="3"/>
</dbReference>
<feature type="repeat" description="ANK" evidence="16">
    <location>
        <begin position="445"/>
        <end position="477"/>
    </location>
</feature>
<feature type="compositionally biased region" description="Low complexity" evidence="17">
    <location>
        <begin position="604"/>
        <end position="619"/>
    </location>
</feature>
<evidence type="ECO:0000256" key="8">
    <source>
        <dbReference type="ARBA" id="ARBA00022763"/>
    </source>
</evidence>
<evidence type="ECO:0000256" key="7">
    <source>
        <dbReference type="ARBA" id="ARBA00022737"/>
    </source>
</evidence>
<dbReference type="Gene3D" id="1.25.40.20">
    <property type="entry name" value="Ankyrin repeat-containing domain"/>
    <property type="match status" value="1"/>
</dbReference>
<dbReference type="GO" id="GO:0000724">
    <property type="term" value="P:double-strand break repair via homologous recombination"/>
    <property type="evidence" value="ECO:0007669"/>
    <property type="project" value="TreeGrafter"/>
</dbReference>
<dbReference type="Gene3D" id="3.80.10.10">
    <property type="entry name" value="Ribonuclease Inhibitor"/>
    <property type="match status" value="1"/>
</dbReference>
<sequence length="1212" mass="133430">SSQNLREEANICNQLGELLSKNGDYEAAIREHQQELALSDVLNDVIGLAVANRKIGECYAELGNIVAALKHQQHHLDLARSVRDHAEEQRALATIGRTYLFRYESDQSRDSLDQAEEAFRKSLAIVDDRLEGLYLPAREISEMKARLFLNLGLVYDHMGEPKRCSEFICRSVFIAEKSQLLEDLYRANFNLGNIYFRNGQHSNAVRSLEQAKECARKIKDKFSESECFHCIGKVQLSLGDFVAARRSLKKALLLGSQQPLDRQAVKKVFKYGDIASFHSPNLAVELAEQLGDLYCKVGCYRKALDAYQTQLKGAEVLGKAARELAVIHVSLAATYTDLRQHSKAVEHYRQELALRQGSSSEDCNTWLNIATSQEESDCASQDIDSSYRTALSCAQTSGKSRLQVKWNKRNEKGETSLHRACIDGNLKQVLYLVEQGHPVNPRDYCGWTPLHEACNHGHYDIVAVLLDHGANVNDPGGPLCENVTPLHDALACGNLNVARLLVERGASVTLRNSKGQTAADTLRQWQRTYSRELDRETKDECVITEKLLKKALAGGGQSLMRFCHVCLSLILKCPPNPLRPVRPRHAFPGVQSQKEVPPAHKETSSIPSSARESSREAPAPSVFARAEYHSAIRGLGSAKTLLQGLSQPQFSSTPAASSSPKSALVPEEEYLADNWLEDDLGDIQPKKKRRLRAEQDGMAREDLTSFSNSSRRPHQVKMTQMSQSPTMTDEDDMRPETPPPAPHNPRQPPAQTFAAPMPSSLPPPIRMRVRVQEDVFLIPVPQSEADSCTVLWLCEQAAQRYYQKCGLLPRLSLQKEGALLSPQDLLLAVLHTNEEVLAEVCSWDLPPLPERYKKACQSLAVDENKRVTRLCEVQDGSSSVSVCGLSLAPTSLNPLLRALKLQATLTELRISGNRLHDNLLPELVATTITMPRLRLLDISANHITGEGLGKAANALAGQSQPFPCLEELDLSMNPLGDGVSESLSCLLSCCPLLAKLSLQACGLTSRFLQQHRLLLADALIGTGHLKSVCLSHNALGSTGFELVLKTLPLHSLAHLDLSAVGRGPADFPALEHLTKEHCSLTHLSLAANGLTDSSVDTLARCVWLPSFPSLVSLNLSGNPSVTSAGLHSILSSLREASRPLTLLNLQGMYCVYKAQDAGLDDLTELVKDLRLCSQGLNKLDREALKQSWDKSQSCGHFIDRNTKCMLSAAASS</sequence>
<evidence type="ECO:0000256" key="1">
    <source>
        <dbReference type="ARBA" id="ARBA00004123"/>
    </source>
</evidence>
<dbReference type="Proteomes" id="UP000472264">
    <property type="component" value="Chromosome 22"/>
</dbReference>
<accession>A0A665WK06</accession>
<dbReference type="Pfam" id="PF13176">
    <property type="entry name" value="TPR_7"/>
    <property type="match status" value="1"/>
</dbReference>
<feature type="repeat" description="ANK" evidence="16">
    <location>
        <begin position="481"/>
        <end position="513"/>
    </location>
</feature>
<comment type="subcellular location">
    <subcellularLocation>
        <location evidence="2">Chromosome</location>
    </subcellularLocation>
    <subcellularLocation>
        <location evidence="1">Nucleus</location>
    </subcellularLocation>
</comment>
<feature type="compositionally biased region" description="Basic and acidic residues" evidence="17">
    <location>
        <begin position="692"/>
        <end position="703"/>
    </location>
</feature>
<feature type="region of interest" description="Disordered" evidence="17">
    <location>
        <begin position="686"/>
        <end position="759"/>
    </location>
</feature>
<evidence type="ECO:0000256" key="5">
    <source>
        <dbReference type="ARBA" id="ARBA00022454"/>
    </source>
</evidence>
<dbReference type="InterPro" id="IPR011990">
    <property type="entry name" value="TPR-like_helical_dom_sf"/>
</dbReference>
<dbReference type="Pfam" id="PF13516">
    <property type="entry name" value="LRR_6"/>
    <property type="match status" value="1"/>
</dbReference>
<dbReference type="GO" id="GO:0006325">
    <property type="term" value="P:chromatin organization"/>
    <property type="evidence" value="ECO:0007669"/>
    <property type="project" value="UniProtKB-KW"/>
</dbReference>
<dbReference type="InterPro" id="IPR019734">
    <property type="entry name" value="TPR_rpt"/>
</dbReference>
<dbReference type="InterPro" id="IPR002110">
    <property type="entry name" value="Ankyrin_rpt"/>
</dbReference>
<keyword evidence="19" id="KW-1185">Reference proteome</keyword>
<dbReference type="PANTHER" id="PTHR46358">
    <property type="entry name" value="TONSOKU-LIKE PROTEIN"/>
    <property type="match status" value="1"/>
</dbReference>
<dbReference type="GO" id="GO:0031297">
    <property type="term" value="P:replication fork processing"/>
    <property type="evidence" value="ECO:0007669"/>
    <property type="project" value="TreeGrafter"/>
</dbReference>
<keyword evidence="5" id="KW-0158">Chromosome</keyword>
<dbReference type="PANTHER" id="PTHR46358:SF1">
    <property type="entry name" value="TONSOKU-LIKE PROTEIN"/>
    <property type="match status" value="1"/>
</dbReference>
<evidence type="ECO:0000256" key="11">
    <source>
        <dbReference type="ARBA" id="ARBA00023043"/>
    </source>
</evidence>
<evidence type="ECO:0000256" key="12">
    <source>
        <dbReference type="ARBA" id="ARBA00023204"/>
    </source>
</evidence>
<dbReference type="SUPFAM" id="SSF52047">
    <property type="entry name" value="RNI-like"/>
    <property type="match status" value="1"/>
</dbReference>
<dbReference type="InterPro" id="IPR036770">
    <property type="entry name" value="Ankyrin_rpt-contain_sf"/>
</dbReference>
<dbReference type="Ensembl" id="ENSENLT00000045036.1">
    <property type="protein sequence ID" value="ENSENLP00000043937.1"/>
    <property type="gene ID" value="ENSENLG00000018608.1"/>
</dbReference>
<dbReference type="InterPro" id="IPR052311">
    <property type="entry name" value="MMS22L-TONSL_complex_comp"/>
</dbReference>
<reference evidence="18" key="3">
    <citation type="submission" date="2025-09" db="UniProtKB">
        <authorList>
            <consortium name="Ensembl"/>
        </authorList>
    </citation>
    <scope>IDENTIFICATION</scope>
</reference>
<dbReference type="SMART" id="SM00368">
    <property type="entry name" value="LRR_RI"/>
    <property type="match status" value="4"/>
</dbReference>
<dbReference type="InterPro" id="IPR001611">
    <property type="entry name" value="Leu-rich_rpt"/>
</dbReference>
<name>A0A665WK06_ECHNA</name>
<evidence type="ECO:0000256" key="3">
    <source>
        <dbReference type="ARBA" id="ARBA00010999"/>
    </source>
</evidence>
<evidence type="ECO:0000256" key="6">
    <source>
        <dbReference type="ARBA" id="ARBA00022614"/>
    </source>
</evidence>
<dbReference type="GO" id="GO:0043596">
    <property type="term" value="C:nuclear replication fork"/>
    <property type="evidence" value="ECO:0007669"/>
    <property type="project" value="TreeGrafter"/>
</dbReference>
<feature type="region of interest" description="Disordered" evidence="17">
    <location>
        <begin position="584"/>
        <end position="619"/>
    </location>
</feature>
<protein>
    <recommendedName>
        <fullName evidence="4">Tonsoku-like protein</fullName>
    </recommendedName>
    <alternativeName>
        <fullName evidence="15">NF-kappa-B inhibitor-like protein 2</fullName>
    </alternativeName>
    <alternativeName>
        <fullName evidence="14">Nuclear factor of kappa light polypeptide gene enhancer in B-cells inhibitor-like 2</fullName>
    </alternativeName>
</protein>
<feature type="compositionally biased region" description="Polar residues" evidence="17">
    <location>
        <begin position="717"/>
        <end position="727"/>
    </location>
</feature>
<evidence type="ECO:0000256" key="15">
    <source>
        <dbReference type="ARBA" id="ARBA00033240"/>
    </source>
</evidence>
<evidence type="ECO:0000313" key="19">
    <source>
        <dbReference type="Proteomes" id="UP000472264"/>
    </source>
</evidence>
<keyword evidence="12" id="KW-0234">DNA repair</keyword>
<dbReference type="AlphaFoldDB" id="A0A665WK06"/>
<dbReference type="PROSITE" id="PS50297">
    <property type="entry name" value="ANK_REP_REGION"/>
    <property type="match status" value="3"/>
</dbReference>
<keyword evidence="8" id="KW-0227">DNA damage</keyword>
<dbReference type="Pfam" id="PF12796">
    <property type="entry name" value="Ank_2"/>
    <property type="match status" value="1"/>
</dbReference>
<comment type="similarity">
    <text evidence="3">Belongs to the Tonsoku family.</text>
</comment>
<evidence type="ECO:0000256" key="13">
    <source>
        <dbReference type="ARBA" id="ARBA00023242"/>
    </source>
</evidence>
<evidence type="ECO:0000256" key="4">
    <source>
        <dbReference type="ARBA" id="ARBA00017829"/>
    </source>
</evidence>
<keyword evidence="10" id="KW-0156">Chromatin regulator</keyword>